<comment type="subcellular location">
    <subcellularLocation>
        <location evidence="1">Cell membrane</location>
        <topology evidence="1">Multi-pass membrane protein</topology>
    </subcellularLocation>
</comment>
<feature type="transmembrane region" description="Helical" evidence="8">
    <location>
        <begin position="58"/>
        <end position="79"/>
    </location>
</feature>
<feature type="transmembrane region" description="Helical" evidence="8">
    <location>
        <begin position="181"/>
        <end position="201"/>
    </location>
</feature>
<dbReference type="eggNOG" id="COG0679">
    <property type="taxonomic scope" value="Bacteria"/>
</dbReference>
<gene>
    <name evidence="9" type="ORF">N782_10165</name>
</gene>
<organism evidence="9 10">
    <name type="scientific">Pontibacillus yanchengensis Y32</name>
    <dbReference type="NCBI Taxonomy" id="1385514"/>
    <lineage>
        <taxon>Bacteria</taxon>
        <taxon>Bacillati</taxon>
        <taxon>Bacillota</taxon>
        <taxon>Bacilli</taxon>
        <taxon>Bacillales</taxon>
        <taxon>Bacillaceae</taxon>
        <taxon>Pontibacillus</taxon>
    </lineage>
</organism>
<feature type="transmembrane region" description="Helical" evidence="8">
    <location>
        <begin position="222"/>
        <end position="242"/>
    </location>
</feature>
<sequence>MSVFIEVVLPVLLVFLSGYGIQKWKKLDIKSVSTIAIYILTPCLVFETFYDADLNSEYVSIVIFSIGLLVSIITINKVMKKVSGYNEAEESGMILSTAFMNSGNYGAPIVLFAFGEEGFAYSISFLVLQAIIMNFFGVYYAARGQSGMKLAFQSVMKMPATYAAIISLLLNVTNVTMPENILSAIKLIADGAIPGVMIVLGMQLADISIKSMEWGKITKASAIRLLASPLIAFGLVMILPMGDLLGKVLILSAAMPSAATTTMYAVEFDSRPELVSSITLVTTLASIITITALLTFMA</sequence>
<dbReference type="GO" id="GO:0005886">
    <property type="term" value="C:plasma membrane"/>
    <property type="evidence" value="ECO:0007669"/>
    <property type="project" value="UniProtKB-SubCell"/>
</dbReference>
<dbReference type="InterPro" id="IPR038770">
    <property type="entry name" value="Na+/solute_symporter_sf"/>
</dbReference>
<evidence type="ECO:0000313" key="9">
    <source>
        <dbReference type="EMBL" id="KGP72827.1"/>
    </source>
</evidence>
<feature type="transmembrane region" description="Helical" evidence="8">
    <location>
        <begin position="278"/>
        <end position="297"/>
    </location>
</feature>
<dbReference type="EMBL" id="AVBF01000022">
    <property type="protein sequence ID" value="KGP72827.1"/>
    <property type="molecule type" value="Genomic_DNA"/>
</dbReference>
<comment type="similarity">
    <text evidence="2">Belongs to the auxin efflux carrier (TC 2.A.69) family.</text>
</comment>
<keyword evidence="6 8" id="KW-1133">Transmembrane helix</keyword>
<accession>A0A0A2TAJ3</accession>
<dbReference type="Proteomes" id="UP000030147">
    <property type="component" value="Unassembled WGS sequence"/>
</dbReference>
<keyword evidence="3" id="KW-0813">Transport</keyword>
<feature type="transmembrane region" description="Helical" evidence="8">
    <location>
        <begin position="154"/>
        <end position="175"/>
    </location>
</feature>
<name>A0A0A2TAJ3_9BACI</name>
<dbReference type="GO" id="GO:0055085">
    <property type="term" value="P:transmembrane transport"/>
    <property type="evidence" value="ECO:0007669"/>
    <property type="project" value="InterPro"/>
</dbReference>
<dbReference type="InterPro" id="IPR004776">
    <property type="entry name" value="Mem_transp_PIN-like"/>
</dbReference>
<dbReference type="AlphaFoldDB" id="A0A0A2TAJ3"/>
<evidence type="ECO:0000256" key="2">
    <source>
        <dbReference type="ARBA" id="ARBA00010145"/>
    </source>
</evidence>
<dbReference type="RefSeq" id="WP_036818972.1">
    <property type="nucleotide sequence ID" value="NZ_AVBF01000022.1"/>
</dbReference>
<comment type="caution">
    <text evidence="9">The sequence shown here is derived from an EMBL/GenBank/DDBJ whole genome shotgun (WGS) entry which is preliminary data.</text>
</comment>
<evidence type="ECO:0000313" key="10">
    <source>
        <dbReference type="Proteomes" id="UP000030147"/>
    </source>
</evidence>
<feature type="transmembrane region" description="Helical" evidence="8">
    <location>
        <begin position="120"/>
        <end position="142"/>
    </location>
</feature>
<dbReference type="Pfam" id="PF03547">
    <property type="entry name" value="Mem_trans"/>
    <property type="match status" value="2"/>
</dbReference>
<feature type="transmembrane region" description="Helical" evidence="8">
    <location>
        <begin position="91"/>
        <end position="114"/>
    </location>
</feature>
<evidence type="ECO:0000256" key="6">
    <source>
        <dbReference type="ARBA" id="ARBA00022989"/>
    </source>
</evidence>
<dbReference type="PANTHER" id="PTHR36838">
    <property type="entry name" value="AUXIN EFFLUX CARRIER FAMILY PROTEIN"/>
    <property type="match status" value="1"/>
</dbReference>
<reference evidence="9 10" key="1">
    <citation type="journal article" date="2015" name="Stand. Genomic Sci.">
        <title>High quality draft genome sequence of the moderately halophilic bacterium Pontibacillus yanchengensis Y32(T) and comparison among Pontibacillus genomes.</title>
        <authorList>
            <person name="Huang J."/>
            <person name="Qiao Z.X."/>
            <person name="Tang J.W."/>
            <person name="Wang G."/>
        </authorList>
    </citation>
    <scope>NUCLEOTIDE SEQUENCE [LARGE SCALE GENOMIC DNA]</scope>
    <source>
        <strain evidence="9 10">Y32</strain>
    </source>
</reference>
<dbReference type="Gene3D" id="1.20.1530.20">
    <property type="match status" value="2"/>
</dbReference>
<evidence type="ECO:0000256" key="1">
    <source>
        <dbReference type="ARBA" id="ARBA00004651"/>
    </source>
</evidence>
<feature type="transmembrane region" description="Helical" evidence="8">
    <location>
        <begin position="6"/>
        <end position="22"/>
    </location>
</feature>
<keyword evidence="7 8" id="KW-0472">Membrane</keyword>
<keyword evidence="5 8" id="KW-0812">Transmembrane</keyword>
<evidence type="ECO:0000256" key="8">
    <source>
        <dbReference type="SAM" id="Phobius"/>
    </source>
</evidence>
<feature type="transmembrane region" description="Helical" evidence="8">
    <location>
        <begin position="34"/>
        <end position="52"/>
    </location>
</feature>
<evidence type="ECO:0000256" key="3">
    <source>
        <dbReference type="ARBA" id="ARBA00022448"/>
    </source>
</evidence>
<dbReference type="STRING" id="1385514.N782_10165"/>
<dbReference type="PANTHER" id="PTHR36838:SF1">
    <property type="entry name" value="SLR1864 PROTEIN"/>
    <property type="match status" value="1"/>
</dbReference>
<protein>
    <submittedName>
        <fullName evidence="9">Transporter</fullName>
    </submittedName>
</protein>
<evidence type="ECO:0000256" key="7">
    <source>
        <dbReference type="ARBA" id="ARBA00023136"/>
    </source>
</evidence>
<keyword evidence="4" id="KW-1003">Cell membrane</keyword>
<proteinExistence type="inferred from homology"/>
<keyword evidence="10" id="KW-1185">Reference proteome</keyword>
<evidence type="ECO:0000256" key="4">
    <source>
        <dbReference type="ARBA" id="ARBA00022475"/>
    </source>
</evidence>
<evidence type="ECO:0000256" key="5">
    <source>
        <dbReference type="ARBA" id="ARBA00022692"/>
    </source>
</evidence>
<dbReference type="OrthoDB" id="148377at2"/>